<comment type="similarity">
    <text evidence="1">Belongs to the aldehyde dehydrogenase family.</text>
</comment>
<dbReference type="InterPro" id="IPR015590">
    <property type="entry name" value="Aldehyde_DH_dom"/>
</dbReference>
<evidence type="ECO:0000313" key="6">
    <source>
        <dbReference type="EMBL" id="MFF3573904.1"/>
    </source>
</evidence>
<dbReference type="Gene3D" id="3.40.605.10">
    <property type="entry name" value="Aldehyde Dehydrogenase, Chain A, domain 1"/>
    <property type="match status" value="1"/>
</dbReference>
<feature type="domain" description="Aldehyde dehydrogenase" evidence="5">
    <location>
        <begin position="16"/>
        <end position="469"/>
    </location>
</feature>
<comment type="caution">
    <text evidence="6">The sequence shown here is derived from an EMBL/GenBank/DDBJ whole genome shotgun (WGS) entry which is preliminary data.</text>
</comment>
<dbReference type="Proteomes" id="UP001601992">
    <property type="component" value="Unassembled WGS sequence"/>
</dbReference>
<comment type="catalytic activity">
    <reaction evidence="4">
        <text>an aldehyde + NAD(+) + H2O = a carboxylate + NADH + 2 H(+)</text>
        <dbReference type="Rhea" id="RHEA:16185"/>
        <dbReference type="ChEBI" id="CHEBI:15377"/>
        <dbReference type="ChEBI" id="CHEBI:15378"/>
        <dbReference type="ChEBI" id="CHEBI:17478"/>
        <dbReference type="ChEBI" id="CHEBI:29067"/>
        <dbReference type="ChEBI" id="CHEBI:57540"/>
        <dbReference type="ChEBI" id="CHEBI:57945"/>
        <dbReference type="EC" id="1.2.1.3"/>
    </reaction>
</comment>
<dbReference type="Pfam" id="PF00171">
    <property type="entry name" value="Aldedh"/>
    <property type="match status" value="1"/>
</dbReference>
<protein>
    <recommendedName>
        <fullName evidence="3">aldehyde dehydrogenase (NAD(+))</fullName>
        <ecNumber evidence="3">1.2.1.3</ecNumber>
    </recommendedName>
</protein>
<dbReference type="Gene3D" id="3.40.309.10">
    <property type="entry name" value="Aldehyde Dehydrogenase, Chain A, domain 2"/>
    <property type="match status" value="1"/>
</dbReference>
<evidence type="ECO:0000256" key="3">
    <source>
        <dbReference type="ARBA" id="ARBA00024226"/>
    </source>
</evidence>
<dbReference type="PANTHER" id="PTHR42804">
    <property type="entry name" value="ALDEHYDE DEHYDROGENASE"/>
    <property type="match status" value="1"/>
</dbReference>
<keyword evidence="7" id="KW-1185">Reference proteome</keyword>
<dbReference type="PROSITE" id="PS00070">
    <property type="entry name" value="ALDEHYDE_DEHYDR_CYS"/>
    <property type="match status" value="1"/>
</dbReference>
<gene>
    <name evidence="6" type="ORF">ACFYXQ_39760</name>
</gene>
<sequence>MTGVEHAGDQFIAGQWVGSTSPDRLPVTNPSTGALIDAVCKGSAEDADAAVAAARAALAEWSGFPVLERIEVLRRTATILEEKVEDLASRITDEVGTPLSLSRDVQVRRPIQVLRALCDAGIRMSWTEQLGNTLVAHEPLGVVVAITPWNFPLHQTLAKVGAALVAGCTVVLKPSEVAPFSSYALADALVEAGLPAGAFNVVTGTGQIVGEQLVTHPGVDGITFTGSTAVGRHIAAAAAGTIKRVALELGGKGPSVVLPGADVAAAAKATAARCFTNSGQVCAALSRLIVPRAELAEAEQALQEFVAAQTVGDPRDPGTTMGPLVSSAHKDLVLSYLEQGVAEGARAVAGDPYRVDDGNFVAPVVFSDVTPEMTIAQEEIFGPVLSVLAYDDVDEAVEIANNSQYGLVGAVWGPDDDGAAEIANRLRVGMVGINGGRINVDAPFGGYRQSGVGREFGTFGIMEFLETKSLNFSGSEAIRRPAGLP</sequence>
<name>A0ABW6SFA3_9NOCA</name>
<evidence type="ECO:0000313" key="7">
    <source>
        <dbReference type="Proteomes" id="UP001601992"/>
    </source>
</evidence>
<reference evidence="6 7" key="1">
    <citation type="submission" date="2024-10" db="EMBL/GenBank/DDBJ databases">
        <title>The Natural Products Discovery Center: Release of the First 8490 Sequenced Strains for Exploring Actinobacteria Biosynthetic Diversity.</title>
        <authorList>
            <person name="Kalkreuter E."/>
            <person name="Kautsar S.A."/>
            <person name="Yang D."/>
            <person name="Bader C.D."/>
            <person name="Teijaro C.N."/>
            <person name="Fluegel L."/>
            <person name="Davis C.M."/>
            <person name="Simpson J.R."/>
            <person name="Lauterbach L."/>
            <person name="Steele A.D."/>
            <person name="Gui C."/>
            <person name="Meng S."/>
            <person name="Li G."/>
            <person name="Viehrig K."/>
            <person name="Ye F."/>
            <person name="Su P."/>
            <person name="Kiefer A.F."/>
            <person name="Nichols A."/>
            <person name="Cepeda A.J."/>
            <person name="Yan W."/>
            <person name="Fan B."/>
            <person name="Jiang Y."/>
            <person name="Adhikari A."/>
            <person name="Zheng C.-J."/>
            <person name="Schuster L."/>
            <person name="Cowan T.M."/>
            <person name="Smanski M.J."/>
            <person name="Chevrette M.G."/>
            <person name="De Carvalho L.P.S."/>
            <person name="Shen B."/>
        </authorList>
    </citation>
    <scope>NUCLEOTIDE SEQUENCE [LARGE SCALE GENOMIC DNA]</scope>
    <source>
        <strain evidence="6 7">NPDC002593</strain>
    </source>
</reference>
<dbReference type="CDD" id="cd07138">
    <property type="entry name" value="ALDH_CddD_SSP0762"/>
    <property type="match status" value="1"/>
</dbReference>
<keyword evidence="2" id="KW-0560">Oxidoreductase</keyword>
<dbReference type="RefSeq" id="WP_387406638.1">
    <property type="nucleotide sequence ID" value="NZ_JBIAQY010000022.1"/>
</dbReference>
<dbReference type="InterPro" id="IPR016161">
    <property type="entry name" value="Ald_DH/histidinol_DH"/>
</dbReference>
<dbReference type="InterPro" id="IPR016162">
    <property type="entry name" value="Ald_DH_N"/>
</dbReference>
<evidence type="ECO:0000256" key="4">
    <source>
        <dbReference type="ARBA" id="ARBA00049194"/>
    </source>
</evidence>
<accession>A0ABW6SFA3</accession>
<dbReference type="InterPro" id="IPR016163">
    <property type="entry name" value="Ald_DH_C"/>
</dbReference>
<evidence type="ECO:0000256" key="1">
    <source>
        <dbReference type="ARBA" id="ARBA00009986"/>
    </source>
</evidence>
<dbReference type="InterPro" id="IPR016160">
    <property type="entry name" value="Ald_DH_CS_CYS"/>
</dbReference>
<dbReference type="EMBL" id="JBIAQY010000022">
    <property type="protein sequence ID" value="MFF3573904.1"/>
    <property type="molecule type" value="Genomic_DNA"/>
</dbReference>
<dbReference type="PANTHER" id="PTHR42804:SF1">
    <property type="entry name" value="ALDEHYDE DEHYDROGENASE-RELATED"/>
    <property type="match status" value="1"/>
</dbReference>
<dbReference type="EC" id="1.2.1.3" evidence="3"/>
<organism evidence="6 7">
    <name type="scientific">Nocardia jiangxiensis</name>
    <dbReference type="NCBI Taxonomy" id="282685"/>
    <lineage>
        <taxon>Bacteria</taxon>
        <taxon>Bacillati</taxon>
        <taxon>Actinomycetota</taxon>
        <taxon>Actinomycetes</taxon>
        <taxon>Mycobacteriales</taxon>
        <taxon>Nocardiaceae</taxon>
        <taxon>Nocardia</taxon>
    </lineage>
</organism>
<dbReference type="SUPFAM" id="SSF53720">
    <property type="entry name" value="ALDH-like"/>
    <property type="match status" value="1"/>
</dbReference>
<evidence type="ECO:0000256" key="2">
    <source>
        <dbReference type="ARBA" id="ARBA00023002"/>
    </source>
</evidence>
<proteinExistence type="inferred from homology"/>
<evidence type="ECO:0000259" key="5">
    <source>
        <dbReference type="Pfam" id="PF00171"/>
    </source>
</evidence>